<dbReference type="EMBL" id="KQ085884">
    <property type="protein sequence ID" value="KLO19957.1"/>
    <property type="molecule type" value="Genomic_DNA"/>
</dbReference>
<sequence>MFWSQIIYVLVLISAVACVPSWDGFIGARPQASIGNLVPGASFIESLGSGISFERYKPKYLVTDAPKGVAGSLLVQDHTAPPLFYINNQQLWQLNNQTSILRVNVMNVTDVPGHPAPLKLEISDEEDGLQYGVWRWRGTKLHYDLGKLSNDGVWLKCQTKGGKPGIYTSLIPGPAPEGCSFTTLHSFVNRIEKP</sequence>
<keyword evidence="1" id="KW-1133">Transmembrane helix</keyword>
<name>A0A0H2S6X3_9AGAM</name>
<dbReference type="AlphaFoldDB" id="A0A0H2S6X3"/>
<accession>A0A0H2S6X3</accession>
<evidence type="ECO:0000313" key="2">
    <source>
        <dbReference type="EMBL" id="KLO19957.1"/>
    </source>
</evidence>
<dbReference type="Proteomes" id="UP000053477">
    <property type="component" value="Unassembled WGS sequence"/>
</dbReference>
<feature type="transmembrane region" description="Helical" evidence="1">
    <location>
        <begin position="6"/>
        <end position="26"/>
    </location>
</feature>
<keyword evidence="1" id="KW-0472">Membrane</keyword>
<gene>
    <name evidence="2" type="ORF">SCHPADRAFT_924225</name>
</gene>
<evidence type="ECO:0000313" key="3">
    <source>
        <dbReference type="Proteomes" id="UP000053477"/>
    </source>
</evidence>
<dbReference type="OrthoDB" id="3229881at2759"/>
<dbReference type="InParanoid" id="A0A0H2S6X3"/>
<keyword evidence="1" id="KW-0812">Transmembrane</keyword>
<organism evidence="2 3">
    <name type="scientific">Schizopora paradoxa</name>
    <dbReference type="NCBI Taxonomy" id="27342"/>
    <lineage>
        <taxon>Eukaryota</taxon>
        <taxon>Fungi</taxon>
        <taxon>Dikarya</taxon>
        <taxon>Basidiomycota</taxon>
        <taxon>Agaricomycotina</taxon>
        <taxon>Agaricomycetes</taxon>
        <taxon>Hymenochaetales</taxon>
        <taxon>Schizoporaceae</taxon>
        <taxon>Schizopora</taxon>
    </lineage>
</organism>
<reference evidence="2 3" key="1">
    <citation type="submission" date="2015-04" db="EMBL/GenBank/DDBJ databases">
        <title>Complete genome sequence of Schizopora paradoxa KUC8140, a cosmopolitan wood degrader in East Asia.</title>
        <authorList>
            <consortium name="DOE Joint Genome Institute"/>
            <person name="Min B."/>
            <person name="Park H."/>
            <person name="Jang Y."/>
            <person name="Kim J.-J."/>
            <person name="Kim K.H."/>
            <person name="Pangilinan J."/>
            <person name="Lipzen A."/>
            <person name="Riley R."/>
            <person name="Grigoriev I.V."/>
            <person name="Spatafora J.W."/>
            <person name="Choi I.-G."/>
        </authorList>
    </citation>
    <scope>NUCLEOTIDE SEQUENCE [LARGE SCALE GENOMIC DNA]</scope>
    <source>
        <strain evidence="2 3">KUC8140</strain>
    </source>
</reference>
<keyword evidence="3" id="KW-1185">Reference proteome</keyword>
<protein>
    <submittedName>
        <fullName evidence="2">Uncharacterized protein</fullName>
    </submittedName>
</protein>
<evidence type="ECO:0000256" key="1">
    <source>
        <dbReference type="SAM" id="Phobius"/>
    </source>
</evidence>
<proteinExistence type="predicted"/>